<dbReference type="STRING" id="28128.HMPREF3226_02451"/>
<evidence type="ECO:0000313" key="1">
    <source>
        <dbReference type="EMBL" id="KXA33384.1"/>
    </source>
</evidence>
<dbReference type="Proteomes" id="UP000070533">
    <property type="component" value="Unassembled WGS sequence"/>
</dbReference>
<name>A0A133PVL4_9BACT</name>
<keyword evidence="2" id="KW-1185">Reference proteome</keyword>
<organism evidence="1 2">
    <name type="scientific">Prevotella corporis</name>
    <dbReference type="NCBI Taxonomy" id="28128"/>
    <lineage>
        <taxon>Bacteria</taxon>
        <taxon>Pseudomonadati</taxon>
        <taxon>Bacteroidota</taxon>
        <taxon>Bacteroidia</taxon>
        <taxon>Bacteroidales</taxon>
        <taxon>Prevotellaceae</taxon>
        <taxon>Prevotella</taxon>
    </lineage>
</organism>
<dbReference type="EMBL" id="LRQG01000222">
    <property type="protein sequence ID" value="KXA33384.1"/>
    <property type="molecule type" value="Genomic_DNA"/>
</dbReference>
<proteinExistence type="predicted"/>
<gene>
    <name evidence="1" type="ORF">HMPREF3226_02451</name>
</gene>
<protein>
    <submittedName>
        <fullName evidence="1">Uncharacterized protein</fullName>
    </submittedName>
</protein>
<dbReference type="AlphaFoldDB" id="A0A133PVL4"/>
<reference evidence="2" key="1">
    <citation type="submission" date="2016-01" db="EMBL/GenBank/DDBJ databases">
        <authorList>
            <person name="Mitreva M."/>
            <person name="Pepin K.H."/>
            <person name="Mihindukulasuriya K.A."/>
            <person name="Fulton R."/>
            <person name="Fronick C."/>
            <person name="O'Laughlin M."/>
            <person name="Miner T."/>
            <person name="Herter B."/>
            <person name="Rosa B.A."/>
            <person name="Cordes M."/>
            <person name="Tomlinson C."/>
            <person name="Wollam A."/>
            <person name="Palsikar V.B."/>
            <person name="Mardis E.R."/>
            <person name="Wilson R.K."/>
        </authorList>
    </citation>
    <scope>NUCLEOTIDE SEQUENCE [LARGE SCALE GENOMIC DNA]</scope>
    <source>
        <strain evidence="2">MJR7716</strain>
    </source>
</reference>
<evidence type="ECO:0000313" key="2">
    <source>
        <dbReference type="Proteomes" id="UP000070533"/>
    </source>
</evidence>
<accession>A0A133PVL4</accession>
<comment type="caution">
    <text evidence="1">The sequence shown here is derived from an EMBL/GenBank/DDBJ whole genome shotgun (WGS) entry which is preliminary data.</text>
</comment>
<sequence>MQKLLFASNKFSNIFHSIHTRHSFHFLKANLLSYDMSRMEGQKVTF</sequence>